<dbReference type="PANTHER" id="PTHR43280">
    <property type="entry name" value="ARAC-FAMILY TRANSCRIPTIONAL REGULATOR"/>
    <property type="match status" value="1"/>
</dbReference>
<keyword evidence="3" id="KW-0804">Transcription</keyword>
<organism evidence="5 6">
    <name type="scientific">Roseivirga echinicomitans</name>
    <dbReference type="NCBI Taxonomy" id="296218"/>
    <lineage>
        <taxon>Bacteria</taxon>
        <taxon>Pseudomonadati</taxon>
        <taxon>Bacteroidota</taxon>
        <taxon>Cytophagia</taxon>
        <taxon>Cytophagales</taxon>
        <taxon>Roseivirgaceae</taxon>
        <taxon>Roseivirga</taxon>
    </lineage>
</organism>
<sequence length="282" mass="33117">MKVLPFKIPKTEASSLYLQIDDEKYFYDMLHQHSEIQITWVISGEGTLIHGDHLGSFKSGQIFVMGSNVPHVFRCDKKYYQEEMRALSKSIFFRAEHLRETSKLFPEIRELLQFIQNAERGIRVKDDFSTQMINAFEKVFKSNGLKRLNAFFELLHLFGNEESIAYLNELPQKSVKEAEGRRLDDIFRFTLENFGRRITLEEVAEVANMNKASFCRYFKQHTRKTYIDFLNDYRIGQACKLLLNKDNTVSQVCYESGFSNLSNFNRKFKEVTGKTPREYRGS</sequence>
<dbReference type="InterPro" id="IPR009057">
    <property type="entry name" value="Homeodomain-like_sf"/>
</dbReference>
<dbReference type="Proteomes" id="UP000075615">
    <property type="component" value="Unassembled WGS sequence"/>
</dbReference>
<dbReference type="PROSITE" id="PS01124">
    <property type="entry name" value="HTH_ARAC_FAMILY_2"/>
    <property type="match status" value="1"/>
</dbReference>
<feature type="domain" description="HTH araC/xylS-type" evidence="4">
    <location>
        <begin position="184"/>
        <end position="282"/>
    </location>
</feature>
<evidence type="ECO:0000259" key="4">
    <source>
        <dbReference type="PROSITE" id="PS01124"/>
    </source>
</evidence>
<dbReference type="EMBL" id="LRDB01000051">
    <property type="protein sequence ID" value="KYG72406.1"/>
    <property type="molecule type" value="Genomic_DNA"/>
</dbReference>
<protein>
    <recommendedName>
        <fullName evidence="4">HTH araC/xylS-type domain-containing protein</fullName>
    </recommendedName>
</protein>
<dbReference type="SMART" id="SM00342">
    <property type="entry name" value="HTH_ARAC"/>
    <property type="match status" value="1"/>
</dbReference>
<accession>A0A150X161</accession>
<dbReference type="GO" id="GO:0003700">
    <property type="term" value="F:DNA-binding transcription factor activity"/>
    <property type="evidence" value="ECO:0007669"/>
    <property type="project" value="InterPro"/>
</dbReference>
<dbReference type="Pfam" id="PF12833">
    <property type="entry name" value="HTH_18"/>
    <property type="match status" value="1"/>
</dbReference>
<dbReference type="Gene3D" id="2.60.120.10">
    <property type="entry name" value="Jelly Rolls"/>
    <property type="match status" value="1"/>
</dbReference>
<dbReference type="AlphaFoldDB" id="A0A150X161"/>
<gene>
    <name evidence="5" type="ORF">AWN68_11630</name>
</gene>
<evidence type="ECO:0000313" key="5">
    <source>
        <dbReference type="EMBL" id="KYG72406.1"/>
    </source>
</evidence>
<dbReference type="PROSITE" id="PS00041">
    <property type="entry name" value="HTH_ARAC_FAMILY_1"/>
    <property type="match status" value="1"/>
</dbReference>
<dbReference type="RefSeq" id="WP_068418840.1">
    <property type="nucleotide sequence ID" value="NZ_LRDB01000051.1"/>
</dbReference>
<dbReference type="SUPFAM" id="SSF46689">
    <property type="entry name" value="Homeodomain-like"/>
    <property type="match status" value="2"/>
</dbReference>
<dbReference type="Gene3D" id="1.10.10.60">
    <property type="entry name" value="Homeodomain-like"/>
    <property type="match status" value="2"/>
</dbReference>
<evidence type="ECO:0000256" key="2">
    <source>
        <dbReference type="ARBA" id="ARBA00023125"/>
    </source>
</evidence>
<name>A0A150X161_9BACT</name>
<dbReference type="STRING" id="296218.AWN68_11630"/>
<keyword evidence="6" id="KW-1185">Reference proteome</keyword>
<proteinExistence type="predicted"/>
<keyword evidence="2" id="KW-0238">DNA-binding</keyword>
<dbReference type="InterPro" id="IPR018060">
    <property type="entry name" value="HTH_AraC"/>
</dbReference>
<evidence type="ECO:0000256" key="3">
    <source>
        <dbReference type="ARBA" id="ARBA00023163"/>
    </source>
</evidence>
<dbReference type="SUPFAM" id="SSF51182">
    <property type="entry name" value="RmlC-like cupins"/>
    <property type="match status" value="1"/>
</dbReference>
<reference evidence="5 6" key="1">
    <citation type="submission" date="2016-01" db="EMBL/GenBank/DDBJ databases">
        <title>Genome sequencing of Roseivirga echinicomitans KMM 6058.</title>
        <authorList>
            <person name="Selvaratnam C."/>
            <person name="Thevarajoo S."/>
            <person name="Goh K.M."/>
            <person name="Ee R."/>
            <person name="Chan K.-G."/>
            <person name="Chong C.S."/>
        </authorList>
    </citation>
    <scope>NUCLEOTIDE SEQUENCE [LARGE SCALE GENOMIC DNA]</scope>
    <source>
        <strain evidence="5 6">KMM 6058</strain>
    </source>
</reference>
<dbReference type="InterPro" id="IPR011051">
    <property type="entry name" value="RmlC_Cupin_sf"/>
</dbReference>
<dbReference type="InterPro" id="IPR014710">
    <property type="entry name" value="RmlC-like_jellyroll"/>
</dbReference>
<dbReference type="InterPro" id="IPR020449">
    <property type="entry name" value="Tscrpt_reg_AraC-type_HTH"/>
</dbReference>
<dbReference type="PRINTS" id="PR00032">
    <property type="entry name" value="HTHARAC"/>
</dbReference>
<dbReference type="PANTHER" id="PTHR43280:SF27">
    <property type="entry name" value="TRANSCRIPTIONAL REGULATOR MTLR"/>
    <property type="match status" value="1"/>
</dbReference>
<dbReference type="OrthoDB" id="792101at2"/>
<evidence type="ECO:0000256" key="1">
    <source>
        <dbReference type="ARBA" id="ARBA00023015"/>
    </source>
</evidence>
<dbReference type="InterPro" id="IPR018062">
    <property type="entry name" value="HTH_AraC-typ_CS"/>
</dbReference>
<comment type="caution">
    <text evidence="5">The sequence shown here is derived from an EMBL/GenBank/DDBJ whole genome shotgun (WGS) entry which is preliminary data.</text>
</comment>
<dbReference type="GO" id="GO:0043565">
    <property type="term" value="F:sequence-specific DNA binding"/>
    <property type="evidence" value="ECO:0007669"/>
    <property type="project" value="InterPro"/>
</dbReference>
<keyword evidence="1" id="KW-0805">Transcription regulation</keyword>
<evidence type="ECO:0000313" key="6">
    <source>
        <dbReference type="Proteomes" id="UP000075615"/>
    </source>
</evidence>